<proteinExistence type="predicted"/>
<dbReference type="InParanoid" id="A0A2P5DKH7"/>
<dbReference type="Proteomes" id="UP000237000">
    <property type="component" value="Unassembled WGS sequence"/>
</dbReference>
<accession>A0A2P5DKH7</accession>
<reference evidence="3" key="1">
    <citation type="submission" date="2016-06" db="EMBL/GenBank/DDBJ databases">
        <title>Parallel loss of symbiosis genes in relatives of nitrogen-fixing non-legume Parasponia.</title>
        <authorList>
            <person name="Van Velzen R."/>
            <person name="Holmer R."/>
            <person name="Bu F."/>
            <person name="Rutten L."/>
            <person name="Van Zeijl A."/>
            <person name="Liu W."/>
            <person name="Santuari L."/>
            <person name="Cao Q."/>
            <person name="Sharma T."/>
            <person name="Shen D."/>
            <person name="Roswanjaya Y."/>
            <person name="Wardhani T."/>
            <person name="Kalhor M.S."/>
            <person name="Jansen J."/>
            <person name="Van den Hoogen J."/>
            <person name="Gungor B."/>
            <person name="Hartog M."/>
            <person name="Hontelez J."/>
            <person name="Verver J."/>
            <person name="Yang W.-C."/>
            <person name="Schijlen E."/>
            <person name="Repin R."/>
            <person name="Schilthuizen M."/>
            <person name="Schranz E."/>
            <person name="Heidstra R."/>
            <person name="Miyata K."/>
            <person name="Fedorova E."/>
            <person name="Kohlen W."/>
            <person name="Bisseling T."/>
            <person name="Smit S."/>
            <person name="Geurts R."/>
        </authorList>
    </citation>
    <scope>NUCLEOTIDE SEQUENCE [LARGE SCALE GENOMIC DNA]</scope>
    <source>
        <strain evidence="3">cv. RG33-2</strain>
    </source>
</reference>
<name>A0A2P5DKH7_TREOI</name>
<comment type="caution">
    <text evidence="2">The sequence shown here is derived from an EMBL/GenBank/DDBJ whole genome shotgun (WGS) entry which is preliminary data.</text>
</comment>
<keyword evidence="3" id="KW-1185">Reference proteome</keyword>
<evidence type="ECO:0000313" key="3">
    <source>
        <dbReference type="Proteomes" id="UP000237000"/>
    </source>
</evidence>
<dbReference type="AlphaFoldDB" id="A0A2P5DKH7"/>
<organism evidence="2 3">
    <name type="scientific">Trema orientale</name>
    <name type="common">Charcoal tree</name>
    <name type="synonym">Celtis orientalis</name>
    <dbReference type="NCBI Taxonomy" id="63057"/>
    <lineage>
        <taxon>Eukaryota</taxon>
        <taxon>Viridiplantae</taxon>
        <taxon>Streptophyta</taxon>
        <taxon>Embryophyta</taxon>
        <taxon>Tracheophyta</taxon>
        <taxon>Spermatophyta</taxon>
        <taxon>Magnoliopsida</taxon>
        <taxon>eudicotyledons</taxon>
        <taxon>Gunneridae</taxon>
        <taxon>Pentapetalae</taxon>
        <taxon>rosids</taxon>
        <taxon>fabids</taxon>
        <taxon>Rosales</taxon>
        <taxon>Cannabaceae</taxon>
        <taxon>Trema</taxon>
    </lineage>
</organism>
<evidence type="ECO:0000256" key="1">
    <source>
        <dbReference type="SAM" id="MobiDB-lite"/>
    </source>
</evidence>
<feature type="region of interest" description="Disordered" evidence="1">
    <location>
        <begin position="20"/>
        <end position="40"/>
    </location>
</feature>
<gene>
    <name evidence="2" type="ORF">TorRG33x02_248630</name>
</gene>
<dbReference type="EMBL" id="JXTC01000264">
    <property type="protein sequence ID" value="PON73811.1"/>
    <property type="molecule type" value="Genomic_DNA"/>
</dbReference>
<evidence type="ECO:0000313" key="2">
    <source>
        <dbReference type="EMBL" id="PON73811.1"/>
    </source>
</evidence>
<sequence>MIKSIPTVIFSIHPNLESVNGCPPTETKRGRRHLNSSPPYQASLARRVDSKQRNIRIGSIKRLHLQSPRSAIKVLCLIADIAVLRETIDSSGQLAHVVPSRLFQKSSGVTRPNRVMGAEEMTEFVDDRFNMLFQSRQSTKVAAHKIDSLGELHVDDVDLPFHGIHPLVQFLSCNHPRSVL</sequence>
<protein>
    <submittedName>
        <fullName evidence="2">Uncharacterized protein</fullName>
    </submittedName>
</protein>